<dbReference type="EMBL" id="RQTU01000012">
    <property type="protein sequence ID" value="RRD74903.1"/>
    <property type="molecule type" value="Genomic_DNA"/>
</dbReference>
<dbReference type="AlphaFoldDB" id="A0A061KN43"/>
<reference evidence="5" key="7">
    <citation type="submission" date="2020-06" db="EMBL/GenBank/DDBJ databases">
        <title>REHAB project genomes.</title>
        <authorList>
            <person name="Shaw L.P."/>
        </authorList>
    </citation>
    <scope>NUCLEOTIDE SEQUENCE</scope>
    <source>
        <strain evidence="5">RHBSTW-00474</strain>
    </source>
</reference>
<dbReference type="EMBL" id="RRVG01000001">
    <property type="protein sequence ID" value="RRL51678.1"/>
    <property type="molecule type" value="Genomic_DNA"/>
</dbReference>
<evidence type="ECO:0000313" key="3">
    <source>
        <dbReference type="EMBL" id="EFH6168574.1"/>
    </source>
</evidence>
<dbReference type="Proteomes" id="UP000271008">
    <property type="component" value="Unassembled WGS sequence"/>
</dbReference>
<evidence type="ECO:0000313" key="14">
    <source>
        <dbReference type="Proteomes" id="UP000531962"/>
    </source>
</evidence>
<evidence type="ECO:0000313" key="16">
    <source>
        <dbReference type="Proteomes" id="UP000591371"/>
    </source>
</evidence>
<reference evidence="6" key="10">
    <citation type="submission" date="2023-06" db="EMBL/GenBank/DDBJ databases">
        <title>Deciphering the underlying mechanisms mediating the transmission of blaNDM gene from human to animals in China.</title>
        <authorList>
            <person name="Chen K."/>
            <person name="Chen S."/>
        </authorList>
    </citation>
    <scope>NUCLEOTIDE SEQUENCE</scope>
    <source>
        <strain evidence="6">1199</strain>
    </source>
</reference>
<dbReference type="Proteomes" id="UP000272662">
    <property type="component" value="Unassembled WGS sequence"/>
</dbReference>
<dbReference type="Proteomes" id="UP000537181">
    <property type="component" value="Unassembled WGS sequence"/>
</dbReference>
<evidence type="ECO:0000313" key="11">
    <source>
        <dbReference type="EMBL" id="RRL51678.1"/>
    </source>
</evidence>
<evidence type="ECO:0000313" key="2">
    <source>
        <dbReference type="EMBL" id="EFD6887595.1"/>
    </source>
</evidence>
<evidence type="ECO:0000313" key="15">
    <source>
        <dbReference type="Proteomes" id="UP000537181"/>
    </source>
</evidence>
<dbReference type="Proteomes" id="UP000531962">
    <property type="component" value="Unassembled WGS sequence"/>
</dbReference>
<reference evidence="3 15" key="5">
    <citation type="submission" date="2019-12" db="EMBL/GenBank/DDBJ databases">
        <authorList>
            <consortium name="NARMS: The National Antimicrobial Resistance Monitoring System"/>
        </authorList>
    </citation>
    <scope>NUCLEOTIDE SEQUENCE [LARGE SCALE GENOMIC DNA]</scope>
    <source>
        <strain evidence="2 14">19MD07CB01-EC</strain>
        <strain evidence="3 15">CVM N19EC0596</strain>
    </source>
</reference>
<dbReference type="RefSeq" id="WP_000090997.1">
    <property type="nucleotide sequence ID" value="NZ_AP021893.1"/>
</dbReference>
<dbReference type="EMBL" id="DABERK010000045">
    <property type="protein sequence ID" value="HAI5334965.1"/>
    <property type="molecule type" value="Genomic_DNA"/>
</dbReference>
<evidence type="ECO:0000313" key="6">
    <source>
        <dbReference type="EMBL" id="MCV5624646.1"/>
    </source>
</evidence>
<evidence type="ECO:0000313" key="10">
    <source>
        <dbReference type="EMBL" id="RRD74903.1"/>
    </source>
</evidence>
<reference evidence="4" key="6">
    <citation type="submission" date="2020-03" db="EMBL/GenBank/DDBJ databases">
        <authorList>
            <consortium name="NCBI Pathogen Detection Project"/>
        </authorList>
    </citation>
    <scope>NUCLEOTIDE SEQUENCE</scope>
    <source>
        <strain evidence="4">AMC_487</strain>
    </source>
</reference>
<dbReference type="Proteomes" id="UP000591371">
    <property type="component" value="Unassembled WGS sequence"/>
</dbReference>
<dbReference type="EMBL" id="CP070393">
    <property type="protein sequence ID" value="QRZ99465.1"/>
    <property type="molecule type" value="Genomic_DNA"/>
</dbReference>
<dbReference type="EMBL" id="CP070393">
    <property type="protein sequence ID" value="QRZ98506.1"/>
    <property type="molecule type" value="Genomic_DNA"/>
</dbReference>
<evidence type="ECO:0000313" key="9">
    <source>
        <dbReference type="EMBL" id="QRZ99465.1"/>
    </source>
</evidence>
<evidence type="ECO:0000313" key="17">
    <source>
        <dbReference type="Proteomes" id="UP001247581"/>
    </source>
</evidence>
<evidence type="ECO:0000313" key="5">
    <source>
        <dbReference type="EMBL" id="MBA7722023.1"/>
    </source>
</evidence>
<dbReference type="Pfam" id="PF10618">
    <property type="entry name" value="Tail_tube"/>
    <property type="match status" value="1"/>
</dbReference>
<organism evidence="4">
    <name type="scientific">Escherichia coli</name>
    <dbReference type="NCBI Taxonomy" id="562"/>
    <lineage>
        <taxon>Bacteria</taxon>
        <taxon>Pseudomonadati</taxon>
        <taxon>Pseudomonadota</taxon>
        <taxon>Gammaproteobacteria</taxon>
        <taxon>Enterobacterales</taxon>
        <taxon>Enterobacteriaceae</taxon>
        <taxon>Escherichia</taxon>
    </lineage>
</organism>
<gene>
    <name evidence="1" type="ORF">D3G36_24020</name>
    <name evidence="11" type="ORF">DU321_00940</name>
    <name evidence="10" type="ORF">EIA08_14220</name>
    <name evidence="2" type="ORF">FZU14_26205</name>
    <name evidence="3" type="ORF">GAJ12_26690</name>
    <name evidence="4" type="ORF">HJQ60_005060</name>
    <name evidence="5" type="ORF">HV209_26360</name>
    <name evidence="8" type="ORF">JNP96_05770</name>
    <name evidence="9" type="ORF">JNP96_11170</name>
    <name evidence="7" type="ORF">NQD80_26510</name>
    <name evidence="6" type="ORF">OFN31_23280</name>
</gene>
<evidence type="ECO:0000313" key="4">
    <source>
        <dbReference type="EMBL" id="HAI5334965.1"/>
    </source>
</evidence>
<reference evidence="10 12" key="3">
    <citation type="submission" date="2018-11" db="EMBL/GenBank/DDBJ databases">
        <title>Enterobacteriaceae from Patient.</title>
        <authorList>
            <person name="Shen C."/>
            <person name="Yang Y."/>
            <person name="Tian G."/>
        </authorList>
    </citation>
    <scope>NUCLEOTIDE SEQUENCE [LARGE SCALE GENOMIC DNA]</scope>
    <source>
        <strain evidence="10 12">GBGD28</strain>
    </source>
</reference>
<dbReference type="EMBL" id="AASATZ010000059">
    <property type="protein sequence ID" value="EFA4420866.1"/>
    <property type="molecule type" value="Genomic_DNA"/>
</dbReference>
<evidence type="ECO:0000313" key="8">
    <source>
        <dbReference type="EMBL" id="QRZ98506.1"/>
    </source>
</evidence>
<proteinExistence type="predicted"/>
<dbReference type="EMBL" id="AASKVF010000069">
    <property type="protein sequence ID" value="EFD6887595.1"/>
    <property type="molecule type" value="Genomic_DNA"/>
</dbReference>
<name>A0A061KN43_ECOLX</name>
<dbReference type="Proteomes" id="UP000663166">
    <property type="component" value="Chromosome"/>
</dbReference>
<protein>
    <submittedName>
        <fullName evidence="4">Phage tail protein</fullName>
    </submittedName>
    <submittedName>
        <fullName evidence="5">Phage tail tube protein</fullName>
    </submittedName>
</protein>
<dbReference type="Proteomes" id="UP001208624">
    <property type="component" value="Unassembled WGS sequence"/>
</dbReference>
<dbReference type="EMBL" id="JABXPW010000014">
    <property type="protein sequence ID" value="MBA7722023.1"/>
    <property type="molecule type" value="Genomic_DNA"/>
</dbReference>
<sequence>MARIGGTCYFKIDGQQLSLTGGIEVPMNRTVNDDIIGLDGSVDRKETHRAPYVKGTFKVPKNFPVNKITSSDEMTITAELANGQVYVLSSAWLHGEANHNAEEGTVDLEFHGEEGDYQ</sequence>
<accession>A0A061KN43</accession>
<dbReference type="EMBL" id="AASWKX010000079">
    <property type="protein sequence ID" value="EFH6168574.1"/>
    <property type="molecule type" value="Genomic_DNA"/>
</dbReference>
<dbReference type="Proteomes" id="UP000622722">
    <property type="component" value="Unassembled WGS sequence"/>
</dbReference>
<evidence type="ECO:0000313" key="13">
    <source>
        <dbReference type="Proteomes" id="UP000272662"/>
    </source>
</evidence>
<dbReference type="EMBL" id="JANIDP010000184">
    <property type="protein sequence ID" value="MDR6049235.1"/>
    <property type="molecule type" value="Genomic_DNA"/>
</dbReference>
<evidence type="ECO:0000313" key="1">
    <source>
        <dbReference type="EMBL" id="EFA4420866.1"/>
    </source>
</evidence>
<evidence type="ECO:0000313" key="12">
    <source>
        <dbReference type="Proteomes" id="UP000271008"/>
    </source>
</evidence>
<evidence type="ECO:0000313" key="7">
    <source>
        <dbReference type="EMBL" id="MDR6049235.1"/>
    </source>
</evidence>
<reference evidence="7 17" key="9">
    <citation type="submission" date="2022-07" db="EMBL/GenBank/DDBJ databases">
        <title>The wastewater resistome of Residential Aged Care Facilities indicates a role of antimicrobial stewardship in reducing resistance.</title>
        <authorList>
            <person name="Sapula S."/>
            <person name="Hart B.J."/>
            <person name="Henrietta V."/>
            <person name="Amsalu A."/>
            <person name="Jon W."/>
            <person name="Siderius N."/>
            <person name="Nguyen L."/>
            <person name="Turnidge J."/>
            <person name="Gerber C."/>
        </authorList>
    </citation>
    <scope>NUCLEOTIDE SEQUENCE [LARGE SCALE GENOMIC DNA]</scope>
    <source>
        <strain evidence="7 17">ECA685</strain>
    </source>
</reference>
<dbReference type="Proteomes" id="UP001247581">
    <property type="component" value="Unassembled WGS sequence"/>
</dbReference>
<dbReference type="EMBL" id="JAOVKC010000044">
    <property type="protein sequence ID" value="MCV5624646.1"/>
    <property type="molecule type" value="Genomic_DNA"/>
</dbReference>
<dbReference type="InterPro" id="IPR019596">
    <property type="entry name" value="Phage_Mu_GpM_tail_tub"/>
</dbReference>
<reference evidence="1 16" key="4">
    <citation type="submission" date="2019-03" db="EMBL/GenBank/DDBJ databases">
        <authorList>
            <consortium name="GenomeTrakr network: Whole genome sequencing for foodborne pathogen traceback"/>
        </authorList>
    </citation>
    <scope>NUCLEOTIDE SEQUENCE [LARGE SCALE GENOMIC DNA]</scope>
    <source>
        <strain evidence="1 16">PSU-1190</strain>
    </source>
</reference>
<reference evidence="4" key="1">
    <citation type="journal article" date="2018" name="Genome Biol.">
        <title>SKESA: strategic k-mer extension for scrupulous assemblies.</title>
        <authorList>
            <person name="Souvorov A."/>
            <person name="Agarwala R."/>
            <person name="Lipman D.J."/>
        </authorList>
    </citation>
    <scope>NUCLEOTIDE SEQUENCE [LARGE SCALE GENOMIC DNA]</scope>
    <source>
        <strain evidence="4">AMC_487</strain>
    </source>
</reference>
<dbReference type="Proteomes" id="UP000845800">
    <property type="component" value="Unassembled WGS sequence"/>
</dbReference>
<reference evidence="8" key="8">
    <citation type="submission" date="2021-02" db="EMBL/GenBank/DDBJ databases">
        <title>Co-localization of colistin and carbapenem -resistance genes on a novel transferable IncHI2 plasmid in Escherichia coli from chicken-origin.</title>
        <authorList>
            <person name="Hoffmann M."/>
            <person name="Balkey M."/>
            <person name="Ronco T."/>
            <person name="Hendriksen R.S."/>
        </authorList>
    </citation>
    <scope>NUCLEOTIDE SEQUENCE</scope>
    <source>
        <strain evidence="8">CFSAN083829</strain>
    </source>
</reference>
<reference evidence="11 13" key="2">
    <citation type="submission" date="2018-11" db="EMBL/GenBank/DDBJ databases">
        <title>E. coli isolates of the female bladder.</title>
        <authorList>
            <person name="Garretto A."/>
            <person name="Miller-Ensminger T."/>
            <person name="Wolfe A.J."/>
            <person name="Putonti C."/>
        </authorList>
    </citation>
    <scope>NUCLEOTIDE SEQUENCE [LARGE SCALE GENOMIC DNA]</scope>
    <source>
        <strain evidence="11 13">UMB1727</strain>
    </source>
</reference>